<accession>A0AAQ4DBT8</accession>
<evidence type="ECO:0000313" key="2">
    <source>
        <dbReference type="Proteomes" id="UP001321473"/>
    </source>
</evidence>
<dbReference type="Proteomes" id="UP001321473">
    <property type="component" value="Unassembled WGS sequence"/>
</dbReference>
<gene>
    <name evidence="1" type="ORF">V5799_028802</name>
</gene>
<protein>
    <submittedName>
        <fullName evidence="1">Uncharacterized protein</fullName>
    </submittedName>
</protein>
<organism evidence="1 2">
    <name type="scientific">Amblyomma americanum</name>
    <name type="common">Lone star tick</name>
    <dbReference type="NCBI Taxonomy" id="6943"/>
    <lineage>
        <taxon>Eukaryota</taxon>
        <taxon>Metazoa</taxon>
        <taxon>Ecdysozoa</taxon>
        <taxon>Arthropoda</taxon>
        <taxon>Chelicerata</taxon>
        <taxon>Arachnida</taxon>
        <taxon>Acari</taxon>
        <taxon>Parasitiformes</taxon>
        <taxon>Ixodida</taxon>
        <taxon>Ixodoidea</taxon>
        <taxon>Ixodidae</taxon>
        <taxon>Amblyomminae</taxon>
        <taxon>Amblyomma</taxon>
    </lineage>
</organism>
<dbReference type="EMBL" id="JARKHS020032504">
    <property type="protein sequence ID" value="KAK8759928.1"/>
    <property type="molecule type" value="Genomic_DNA"/>
</dbReference>
<sequence length="1911" mass="219994">MGAAGEEIRYDKTVFFAAPLLPSDRVTSCLYFAQCWSVWRRSPIGGVIDDRWVLPVFSRVNSRSRSIDDKAIRLTCGEEISRSIDDKDILLICGDKIKHDQTVFFASPLLPSDQIISCLYFVYRWSTRRRSPDAGVIDDRWVLPVFSRVNSRSRSIDDKAIRLICGEEIRYDKTVFFAAPLLPSDRVISCLYFAQRWSVWRRSPIGGVIDDRWVLPVFSRVNSRSRSIDDKAIRLICGEEISRSIDGKDILLICGDKIKHDQTVFFASPLLPSDEIISCLYFVYRWSTRRRSPDAGVIDDRWVLPVFSRVNSRSRSIDDKAIRLICGEEIRYDKTVFFAAPLLPSDRVISCLYFVQRWSVWRRSPIGGVIDDTWMLPVFPSVNACSRSIDDKAVLLICGDKIRHDRTVFFDAPLLPSARIISCLCFVWVLPVFSRVNSRSRSIDDKAIRLICGEEISRSIDDKDILLICGDKIKHDQTVFFASPLLPSDQIISCLYFVYRWSTRRRSPDAGVIDDRWVLPVFSRVNSRSRSIDDKAIRLICGEEISRSIDGKDILLICGDKIKHDQTVFFASPLLPSDEIISCLYFVYRWSTRRRSPDAGVIDDRWVLPVFSRVNSRSRSIDDKAIRLICGEEIRYDKTVFFAAPLLPSDRVISCLYFVQRWSVWRRSPIGGVIDDTWMLPVFPSVNACSRSIDDKAVLLICGDKIRHDRTVFFDAPLLPSARIISCLCFVWVLPVFSRVNSRSRSIDDKAIRLICGEEISRSIDGKDILLICGDKIKHDQTVFFASPLLPSDQIISCLYFVYRWSTRRRSPDAGVIDDRWVLPVFSRVNSRSRSIDDKAIRLICGEEIRYDKTVFFAAPLLPSDRVISCLYFVQRWSVWRRSPIGGVIDDTWMLPVFPSVNACSRSIDDKAVLLICGDKIRHDRTVFFDAPLLPSARIISCLCFVWVLPVFSRVNSRSRSIDDKAIRLICGEEISRSIDDKDILLICGDKIKHDQTVFFASPLLPSDQIISCLYFVYRWSTRRRSPDAVVIDDRWVLPVFSRVNSRSRSIDDKAIRLICAEEISRSIDDKDILLICGDKIKHDQTVFFASPLLPSDQIISCLYFVYRWSTRRRSPDAVVIDDRWVLPVFSRVNSRSRSIDDKAIRLICGEEIRYDQTVFFAAPLLPSDRVISCLYFPQRWSVWRRSPIGGVIDDRWVLPVFSRVNSRSRSIDDKAIRLICGEEISRSIDDKDILLICGDKIKHDQTVFFASPLLPSDQIISCLYFVYRWSTRRRSPDAGVIDDRWVLPVFSRVNSRSRSIDDKAIRLICGEEISRSIDDKDILLICGDKIKHDQTVFFASPLLPSDQIISCLYFVYRWSTRRRSPDAVVIDDRWVLPVFSRVNSRSRSIDDKAIRLICGEEISARPPGGDALMPVLSMTEIRHDQTVFFAAPLLPSDRIISCLYFVQRWSVWRRSPDAGVIDDRWVLPVFSRVNSRSRSIDDKAIRLICGDKIRHDQTVFFAAPLLPSDRIISCLYFVQRWSIWRRSPNAGVIDDTWVLPVFSRVNSCSRSIDDKAIRLICGDKIRHDRTVFFAAPLLPSDRIISCLYFRWSTWRRSPDAGVIDDRWVLPVFSRVNSRSRSIDDKAIRLICGEEIRYDQTVFFAAPLLPSDRVISCLYFPQRWSVWRRSPIGGVIDDRWVLPVFSRVNSRSRSIDDKAIRLICGEEISRSIDDKDILLICGDKIKHDQTVFFASPLLPSDQIISCLYFVYRWSTRRRSPDAGVIDDRWVLPVFSRVNSRSRSIDDKAIRLICGEEISGSIDDKAILLICGDKIKHDQTVFFASPLLPSDRIISCLYFVQRWSVWRRSPDAGVKDDRWVLPVFSRVNSSSRSIDDKAIRLIRGDKMRHDQTLFFAAPLLPSDRIISCLYFV</sequence>
<evidence type="ECO:0000313" key="1">
    <source>
        <dbReference type="EMBL" id="KAK8759928.1"/>
    </source>
</evidence>
<comment type="caution">
    <text evidence="1">The sequence shown here is derived from an EMBL/GenBank/DDBJ whole genome shotgun (WGS) entry which is preliminary data.</text>
</comment>
<keyword evidence="2" id="KW-1185">Reference proteome</keyword>
<reference evidence="1 2" key="1">
    <citation type="journal article" date="2023" name="Arcadia Sci">
        <title>De novo assembly of a long-read Amblyomma americanum tick genome.</title>
        <authorList>
            <person name="Chou S."/>
            <person name="Poskanzer K.E."/>
            <person name="Rollins M."/>
            <person name="Thuy-Boun P.S."/>
        </authorList>
    </citation>
    <scope>NUCLEOTIDE SEQUENCE [LARGE SCALE GENOMIC DNA]</scope>
    <source>
        <strain evidence="1">F_SG_1</strain>
        <tissue evidence="1">Salivary glands</tissue>
    </source>
</reference>
<name>A0AAQ4DBT8_AMBAM</name>
<proteinExistence type="predicted"/>